<evidence type="ECO:0000313" key="1">
    <source>
        <dbReference type="EMBL" id="PWN53287.1"/>
    </source>
</evidence>
<dbReference type="Proteomes" id="UP000245626">
    <property type="component" value="Unassembled WGS sequence"/>
</dbReference>
<reference evidence="1 2" key="1">
    <citation type="journal article" date="2018" name="Mol. Biol. Evol.">
        <title>Broad Genomic Sampling Reveals a Smut Pathogenic Ancestry of the Fungal Clade Ustilaginomycotina.</title>
        <authorList>
            <person name="Kijpornyongpan T."/>
            <person name="Mondo S.J."/>
            <person name="Barry K."/>
            <person name="Sandor L."/>
            <person name="Lee J."/>
            <person name="Lipzen A."/>
            <person name="Pangilinan J."/>
            <person name="LaButti K."/>
            <person name="Hainaut M."/>
            <person name="Henrissat B."/>
            <person name="Grigoriev I.V."/>
            <person name="Spatafora J.W."/>
            <person name="Aime M.C."/>
        </authorList>
    </citation>
    <scope>NUCLEOTIDE SEQUENCE [LARGE SCALE GENOMIC DNA]</scope>
    <source>
        <strain evidence="1 2">SA 807</strain>
    </source>
</reference>
<protein>
    <submittedName>
        <fullName evidence="1">Acetyl-CoA synthetase-like protein</fullName>
    </submittedName>
</protein>
<sequence length="709" mass="78108">MSTAASPSSPDVWPLEVQGIAVPKSQKPGYSHIYRNACVPHLNINITAHDVFIKGRDIDPNADCLGWRPWNDSKADFENYFSWISYSQVEEQRTAIGSALSKIALDGILKPKSTSSSSTSSSSEPDVGLTEWTVGLWLLNRPEYQITDLSCVAYSRRSVSLYDSYDTPTAVYILEHSEARILFTTPSHIAAILSEVQKGNLPLLRAVVLLDSFRGPADAPAPSEVKKNELAKQWAATLGIRLFTWNEMLDLGRANPFAHIVPTPKTIATFCYTSGTTGKPKGAIITHEMTAFAATSLSYHIKGQQTMISYLPTAHIYARGVELLTLSNGGRVGCFCGDTTRLVEDMQILQPTFFPSVPRVLNRIAALIEAQMRAPGLKASLLRAAVAAKVANHDATGSVTHAFYDRLVFRKVKAVLGGNVAFVVSGSAPIRPDVLKLLRVALCCDIREGYGQTENVGSCLIMNPLDKELGTCGPPIPGTEIVLKDVPEMGYTAQDKPYPRGELLNRGQQVFVGYYKDEAKTREALDEERWLHSGDVVEVDDKGRFRIIDRVKNLVKLSQGEYVAIDALSEIYGGNPLSLQLLVHGDSYRDYLIGVSVPDPVTFAPFASKILGRQISETDTAGLEAACKEPKVIQAYLQEFVKLARQNKFKGFEFMKGLHLTMDPFSIENGLLTPTFKVKRHEVIKYYQEQIDKLYEQGPVDVKAGVSKL</sequence>
<gene>
    <name evidence="1" type="ORF">IE53DRAFT_384219</name>
</gene>
<organism evidence="1 2">
    <name type="scientific">Violaceomyces palustris</name>
    <dbReference type="NCBI Taxonomy" id="1673888"/>
    <lineage>
        <taxon>Eukaryota</taxon>
        <taxon>Fungi</taxon>
        <taxon>Dikarya</taxon>
        <taxon>Basidiomycota</taxon>
        <taxon>Ustilaginomycotina</taxon>
        <taxon>Ustilaginomycetes</taxon>
        <taxon>Violaceomycetales</taxon>
        <taxon>Violaceomycetaceae</taxon>
        <taxon>Violaceomyces</taxon>
    </lineage>
</organism>
<keyword evidence="2" id="KW-1185">Reference proteome</keyword>
<accession>A0ACD0P5L6</accession>
<proteinExistence type="predicted"/>
<dbReference type="EMBL" id="KZ819732">
    <property type="protein sequence ID" value="PWN53287.1"/>
    <property type="molecule type" value="Genomic_DNA"/>
</dbReference>
<evidence type="ECO:0000313" key="2">
    <source>
        <dbReference type="Proteomes" id="UP000245626"/>
    </source>
</evidence>
<name>A0ACD0P5L6_9BASI</name>